<feature type="transmembrane region" description="Helical" evidence="1">
    <location>
        <begin position="12"/>
        <end position="34"/>
    </location>
</feature>
<sequence length="59" mass="7050">MFSLSEKKLLSIGSILRTGSKTVHLFIMFTLIFFPKRQLRFFLYIFEFGILFSFSFFLP</sequence>
<name>A0A829CUU1_LEPIR</name>
<evidence type="ECO:0000313" key="3">
    <source>
        <dbReference type="Proteomes" id="UP000012329"/>
    </source>
</evidence>
<keyword evidence="1" id="KW-0812">Transmembrane</keyword>
<protein>
    <submittedName>
        <fullName evidence="2">Uncharacterized protein</fullName>
    </submittedName>
</protein>
<keyword evidence="1" id="KW-1133">Transmembrane helix</keyword>
<keyword evidence="1" id="KW-0472">Membrane</keyword>
<feature type="transmembrane region" description="Helical" evidence="1">
    <location>
        <begin position="41"/>
        <end position="58"/>
    </location>
</feature>
<organism evidence="2 3">
    <name type="scientific">Leptospira interrogans str. 2002000626</name>
    <dbReference type="NCBI Taxonomy" id="996803"/>
    <lineage>
        <taxon>Bacteria</taxon>
        <taxon>Pseudomonadati</taxon>
        <taxon>Spirochaetota</taxon>
        <taxon>Spirochaetia</taxon>
        <taxon>Leptospirales</taxon>
        <taxon>Leptospiraceae</taxon>
        <taxon>Leptospira</taxon>
    </lineage>
</organism>
<accession>A0A829CUU1</accession>
<evidence type="ECO:0000256" key="1">
    <source>
        <dbReference type="SAM" id="Phobius"/>
    </source>
</evidence>
<evidence type="ECO:0000313" key="2">
    <source>
        <dbReference type="EMBL" id="EMY03384.1"/>
    </source>
</evidence>
<dbReference type="AlphaFoldDB" id="A0A829CUU1"/>
<gene>
    <name evidence="2" type="ORF">LEP1GSC029_1348</name>
</gene>
<dbReference type="EMBL" id="AFJL02000186">
    <property type="protein sequence ID" value="EMY03384.1"/>
    <property type="molecule type" value="Genomic_DNA"/>
</dbReference>
<dbReference type="Proteomes" id="UP000012329">
    <property type="component" value="Unassembled WGS sequence"/>
</dbReference>
<comment type="caution">
    <text evidence="2">The sequence shown here is derived from an EMBL/GenBank/DDBJ whole genome shotgun (WGS) entry which is preliminary data.</text>
</comment>
<reference evidence="2 3" key="1">
    <citation type="submission" date="2013-02" db="EMBL/GenBank/DDBJ databases">
        <authorList>
            <person name="Harkins D.M."/>
            <person name="Durkin A.S."/>
            <person name="Brinkac L.M."/>
            <person name="Haft D.H."/>
            <person name="Selengut J.D."/>
            <person name="Sanka R."/>
            <person name="DePew J."/>
            <person name="Purushe J."/>
            <person name="Whelen A.C."/>
            <person name="Vinetz J.M."/>
            <person name="Sutton G.G."/>
            <person name="Nierman W.C."/>
            <person name="Fouts D.E."/>
        </authorList>
    </citation>
    <scope>NUCLEOTIDE SEQUENCE [LARGE SCALE GENOMIC DNA]</scope>
    <source>
        <strain evidence="2 3">2002000626</strain>
    </source>
</reference>
<proteinExistence type="predicted"/>